<dbReference type="Pfam" id="PF13538">
    <property type="entry name" value="UvrD_C_2"/>
    <property type="match status" value="1"/>
</dbReference>
<dbReference type="Proteomes" id="UP000199017">
    <property type="component" value="Unassembled WGS sequence"/>
</dbReference>
<dbReference type="GO" id="GO:0005829">
    <property type="term" value="C:cytosol"/>
    <property type="evidence" value="ECO:0007669"/>
    <property type="project" value="TreeGrafter"/>
</dbReference>
<dbReference type="GO" id="GO:0016787">
    <property type="term" value="F:hydrolase activity"/>
    <property type="evidence" value="ECO:0007669"/>
    <property type="project" value="UniProtKB-KW"/>
</dbReference>
<dbReference type="Pfam" id="PF13361">
    <property type="entry name" value="UvrD_C"/>
    <property type="match status" value="1"/>
</dbReference>
<protein>
    <submittedName>
        <fullName evidence="7">DNA helicase-2 / ATP-dependent DNA helicase PcrA</fullName>
    </submittedName>
</protein>
<feature type="domain" description="UvrD-like helicase C-terminal" evidence="6">
    <location>
        <begin position="449"/>
        <end position="495"/>
    </location>
</feature>
<dbReference type="SUPFAM" id="SSF52540">
    <property type="entry name" value="P-loop containing nucleoside triphosphate hydrolases"/>
    <property type="match status" value="1"/>
</dbReference>
<evidence type="ECO:0000256" key="3">
    <source>
        <dbReference type="ARBA" id="ARBA00022806"/>
    </source>
</evidence>
<evidence type="ECO:0000256" key="4">
    <source>
        <dbReference type="ARBA" id="ARBA00022840"/>
    </source>
</evidence>
<dbReference type="InterPro" id="IPR027785">
    <property type="entry name" value="UvrD-like_helicase_C"/>
</dbReference>
<evidence type="ECO:0000256" key="1">
    <source>
        <dbReference type="ARBA" id="ARBA00022741"/>
    </source>
</evidence>
<dbReference type="STRING" id="930129.SAMN05216352_12410"/>
<evidence type="ECO:0000313" key="7">
    <source>
        <dbReference type="EMBL" id="SDJ11093.1"/>
    </source>
</evidence>
<dbReference type="AlphaFoldDB" id="A0A1G8R2M3"/>
<dbReference type="GO" id="GO:0003677">
    <property type="term" value="F:DNA binding"/>
    <property type="evidence" value="ECO:0007669"/>
    <property type="project" value="InterPro"/>
</dbReference>
<dbReference type="PANTHER" id="PTHR11070">
    <property type="entry name" value="UVRD / RECB / PCRA DNA HELICASE FAMILY MEMBER"/>
    <property type="match status" value="1"/>
</dbReference>
<organism evidence="7 8">
    <name type="scientific">Alteribacillus bidgolensis</name>
    <dbReference type="NCBI Taxonomy" id="930129"/>
    <lineage>
        <taxon>Bacteria</taxon>
        <taxon>Bacillati</taxon>
        <taxon>Bacillota</taxon>
        <taxon>Bacilli</taxon>
        <taxon>Bacillales</taxon>
        <taxon>Bacillaceae</taxon>
        <taxon>Alteribacillus</taxon>
    </lineage>
</organism>
<dbReference type="EMBL" id="FNDU01000024">
    <property type="protein sequence ID" value="SDJ11093.1"/>
    <property type="molecule type" value="Genomic_DNA"/>
</dbReference>
<dbReference type="GO" id="GO:0000725">
    <property type="term" value="P:recombinational repair"/>
    <property type="evidence" value="ECO:0007669"/>
    <property type="project" value="TreeGrafter"/>
</dbReference>
<evidence type="ECO:0000259" key="5">
    <source>
        <dbReference type="Pfam" id="PF13361"/>
    </source>
</evidence>
<dbReference type="GO" id="GO:0043138">
    <property type="term" value="F:3'-5' DNA helicase activity"/>
    <property type="evidence" value="ECO:0007669"/>
    <property type="project" value="TreeGrafter"/>
</dbReference>
<dbReference type="OrthoDB" id="9787585at2"/>
<evidence type="ECO:0000256" key="2">
    <source>
        <dbReference type="ARBA" id="ARBA00022801"/>
    </source>
</evidence>
<dbReference type="InterPro" id="IPR014017">
    <property type="entry name" value="DNA_helicase_UvrD-like_C"/>
</dbReference>
<keyword evidence="1" id="KW-0547">Nucleotide-binding</keyword>
<dbReference type="GO" id="GO:0005524">
    <property type="term" value="F:ATP binding"/>
    <property type="evidence" value="ECO:0007669"/>
    <property type="project" value="UniProtKB-KW"/>
</dbReference>
<sequence length="520" mass="60263">MMILAPSKLFLDYISDVLPELGVEDVTQTTFQDFFQEAMGKKFTFTKSDEKLLKLVEGDPKENLDTLSWVAQFKGSMLCKELIDRYAADITANLIVEEDLKLDRFVLFEGKKVKALFEEQYAYMPPFQRIEKMKKVISNHVKTKKKDILQKVEDIYDSRIEKIRYSVKDPEKRREKIVNIMDQKEEYIQTLKKESKNIVNPYVKKFTKKDIHTYYKDLMTNENLLLKYGDGSISKKEAKLLASYNKSVLKGKKIEEEDAAALLYTKYLLAGVKETQKIKNIVIDEAQDYSLFEFYTLKKVTNTELFTILGDLSQGIHSYRSIMNWDEVIENVFNKATYTTLEQSYRTTQEIMEQANMVIQYSKAEGLPFAKPVVRHGDEPNFHLFDTSKDAALRIQESVFEYKQIGHQSIAIIGKTQKECSMIHNALKKYTGISSKELEENEHLEEGSVHVVPSYLSKGLEFDAVILVTDKENYNLDNELDIKLLYVAMTRALHDLDIFLQRTHHSGILKQLLNQSGIKQ</sequence>
<keyword evidence="2" id="KW-0378">Hydrolase</keyword>
<dbReference type="PANTHER" id="PTHR11070:SF17">
    <property type="entry name" value="DNA HELICASE IV"/>
    <property type="match status" value="1"/>
</dbReference>
<proteinExistence type="predicted"/>
<dbReference type="InterPro" id="IPR000212">
    <property type="entry name" value="DNA_helicase_UvrD/REP"/>
</dbReference>
<feature type="domain" description="UvrD-like helicase C-terminal" evidence="5">
    <location>
        <begin position="340"/>
        <end position="429"/>
    </location>
</feature>
<dbReference type="Gene3D" id="3.40.50.300">
    <property type="entry name" value="P-loop containing nucleotide triphosphate hydrolases"/>
    <property type="match status" value="2"/>
</dbReference>
<evidence type="ECO:0000313" key="8">
    <source>
        <dbReference type="Proteomes" id="UP000199017"/>
    </source>
</evidence>
<name>A0A1G8R2M3_9BACI</name>
<keyword evidence="3 7" id="KW-0347">Helicase</keyword>
<keyword evidence="8" id="KW-1185">Reference proteome</keyword>
<keyword evidence="4" id="KW-0067">ATP-binding</keyword>
<reference evidence="7 8" key="1">
    <citation type="submission" date="2016-10" db="EMBL/GenBank/DDBJ databases">
        <authorList>
            <person name="de Groot N.N."/>
        </authorList>
    </citation>
    <scope>NUCLEOTIDE SEQUENCE [LARGE SCALE GENOMIC DNA]</scope>
    <source>
        <strain evidence="8">P4B,CCM 7963,CECT 7998,DSM 25260,IBRC-M 10614,KCTC 13821</strain>
    </source>
</reference>
<dbReference type="InterPro" id="IPR027417">
    <property type="entry name" value="P-loop_NTPase"/>
</dbReference>
<dbReference type="RefSeq" id="WP_091588091.1">
    <property type="nucleotide sequence ID" value="NZ_FNDU01000024.1"/>
</dbReference>
<gene>
    <name evidence="7" type="ORF">SAMN05216352_12410</name>
</gene>
<accession>A0A1G8R2M3</accession>
<evidence type="ECO:0000259" key="6">
    <source>
        <dbReference type="Pfam" id="PF13538"/>
    </source>
</evidence>